<dbReference type="OrthoDB" id="9814591at2"/>
<dbReference type="CDD" id="cd08010">
    <property type="entry name" value="MltG_like"/>
    <property type="match status" value="1"/>
</dbReference>
<protein>
    <recommendedName>
        <fullName evidence="7">Endolytic murein transglycosylase</fullName>
        <ecNumber evidence="7">4.2.2.29</ecNumber>
    </recommendedName>
    <alternativeName>
        <fullName evidence="7">Peptidoglycan lytic transglycosylase</fullName>
    </alternativeName>
    <alternativeName>
        <fullName evidence="7">Peptidoglycan polymerization terminase</fullName>
    </alternativeName>
</protein>
<evidence type="ECO:0000256" key="7">
    <source>
        <dbReference type="HAMAP-Rule" id="MF_02065"/>
    </source>
</evidence>
<keyword evidence="7" id="KW-0997">Cell inner membrane</keyword>
<keyword evidence="5 7" id="KW-0456">Lyase</keyword>
<feature type="site" description="Important for catalytic activity" evidence="7">
    <location>
        <position position="215"/>
    </location>
</feature>
<dbReference type="Proteomes" id="UP000260351">
    <property type="component" value="Unassembled WGS sequence"/>
</dbReference>
<dbReference type="Pfam" id="PF02618">
    <property type="entry name" value="YceG"/>
    <property type="match status" value="1"/>
</dbReference>
<reference evidence="8 9" key="1">
    <citation type="submission" date="2018-08" db="EMBL/GenBank/DDBJ databases">
        <title>Wenzhouxiangella salilacus sp. nov., a novel bacterium isolated from a saline lake in Xinjiang Province, China.</title>
        <authorList>
            <person name="Han S."/>
        </authorList>
    </citation>
    <scope>NUCLEOTIDE SEQUENCE [LARGE SCALE GENOMIC DNA]</scope>
    <source>
        <strain evidence="8 9">XDB06</strain>
    </source>
</reference>
<keyword evidence="9" id="KW-1185">Reference proteome</keyword>
<keyword evidence="3 7" id="KW-1133">Transmembrane helix</keyword>
<keyword evidence="6 7" id="KW-0961">Cell wall biogenesis/degradation</keyword>
<evidence type="ECO:0000256" key="6">
    <source>
        <dbReference type="ARBA" id="ARBA00023316"/>
    </source>
</evidence>
<keyword evidence="1 7" id="KW-1003">Cell membrane</keyword>
<evidence type="ECO:0000256" key="5">
    <source>
        <dbReference type="ARBA" id="ARBA00023239"/>
    </source>
</evidence>
<evidence type="ECO:0000256" key="4">
    <source>
        <dbReference type="ARBA" id="ARBA00023136"/>
    </source>
</evidence>
<dbReference type="EC" id="4.2.2.29" evidence="7"/>
<proteinExistence type="inferred from homology"/>
<organism evidence="8 9">
    <name type="scientific">Wenzhouxiangella sediminis</name>
    <dbReference type="NCBI Taxonomy" id="1792836"/>
    <lineage>
        <taxon>Bacteria</taxon>
        <taxon>Pseudomonadati</taxon>
        <taxon>Pseudomonadota</taxon>
        <taxon>Gammaproteobacteria</taxon>
        <taxon>Chromatiales</taxon>
        <taxon>Wenzhouxiangellaceae</taxon>
        <taxon>Wenzhouxiangella</taxon>
    </lineage>
</organism>
<gene>
    <name evidence="7 8" type="primary">mltG</name>
    <name evidence="8" type="ORF">DZC52_01635</name>
</gene>
<dbReference type="NCBIfam" id="TIGR00247">
    <property type="entry name" value="endolytic transglycosylase MltG"/>
    <property type="match status" value="1"/>
</dbReference>
<comment type="function">
    <text evidence="7">Functions as a peptidoglycan terminase that cleaves nascent peptidoglycan strands endolytically to terminate their elongation.</text>
</comment>
<comment type="catalytic activity">
    <reaction evidence="7">
        <text>a peptidoglycan chain = a peptidoglycan chain with N-acetyl-1,6-anhydromuramyl-[peptide] at the reducing end + a peptidoglycan chain with N-acetylglucosamine at the non-reducing end.</text>
        <dbReference type="EC" id="4.2.2.29"/>
    </reaction>
</comment>
<evidence type="ECO:0000256" key="1">
    <source>
        <dbReference type="ARBA" id="ARBA00022475"/>
    </source>
</evidence>
<comment type="similarity">
    <text evidence="7">Belongs to the transglycosylase MltG family.</text>
</comment>
<dbReference type="InterPro" id="IPR003770">
    <property type="entry name" value="MLTG-like"/>
</dbReference>
<dbReference type="RefSeq" id="WP_116649378.1">
    <property type="nucleotide sequence ID" value="NZ_QUZK01000012.1"/>
</dbReference>
<evidence type="ECO:0000313" key="9">
    <source>
        <dbReference type="Proteomes" id="UP000260351"/>
    </source>
</evidence>
<evidence type="ECO:0000256" key="3">
    <source>
        <dbReference type="ARBA" id="ARBA00022989"/>
    </source>
</evidence>
<dbReference type="HAMAP" id="MF_02065">
    <property type="entry name" value="MltG"/>
    <property type="match status" value="1"/>
</dbReference>
<name>A0A3E1KCY3_9GAMM</name>
<dbReference type="PANTHER" id="PTHR30518">
    <property type="entry name" value="ENDOLYTIC MUREIN TRANSGLYCOSYLASE"/>
    <property type="match status" value="1"/>
</dbReference>
<dbReference type="AlphaFoldDB" id="A0A3E1KCY3"/>
<comment type="caution">
    <text evidence="8">The sequence shown here is derived from an EMBL/GenBank/DDBJ whole genome shotgun (WGS) entry which is preliminary data.</text>
</comment>
<dbReference type="GO" id="GO:0009252">
    <property type="term" value="P:peptidoglycan biosynthetic process"/>
    <property type="evidence" value="ECO:0007669"/>
    <property type="project" value="UniProtKB-UniRule"/>
</dbReference>
<dbReference type="GO" id="GO:0005886">
    <property type="term" value="C:plasma membrane"/>
    <property type="evidence" value="ECO:0007669"/>
    <property type="project" value="UniProtKB-UniRule"/>
</dbReference>
<dbReference type="GO" id="GO:0071555">
    <property type="term" value="P:cell wall organization"/>
    <property type="evidence" value="ECO:0007669"/>
    <property type="project" value="UniProtKB-KW"/>
</dbReference>
<evidence type="ECO:0000313" key="8">
    <source>
        <dbReference type="EMBL" id="RFF32195.1"/>
    </source>
</evidence>
<keyword evidence="4 7" id="KW-0472">Membrane</keyword>
<dbReference type="PANTHER" id="PTHR30518:SF2">
    <property type="entry name" value="ENDOLYTIC MUREIN TRANSGLYCOSYLASE"/>
    <property type="match status" value="1"/>
</dbReference>
<keyword evidence="2 7" id="KW-0812">Transmembrane</keyword>
<dbReference type="EMBL" id="QUZK01000012">
    <property type="protein sequence ID" value="RFF32195.1"/>
    <property type="molecule type" value="Genomic_DNA"/>
</dbReference>
<dbReference type="GO" id="GO:0008932">
    <property type="term" value="F:lytic endotransglycosylase activity"/>
    <property type="evidence" value="ECO:0007669"/>
    <property type="project" value="UniProtKB-UniRule"/>
</dbReference>
<dbReference type="Gene3D" id="3.30.160.60">
    <property type="entry name" value="Classic Zinc Finger"/>
    <property type="match status" value="1"/>
</dbReference>
<evidence type="ECO:0000256" key="2">
    <source>
        <dbReference type="ARBA" id="ARBA00022692"/>
    </source>
</evidence>
<accession>A0A3E1KCY3</accession>
<sequence>MRRLIIGIGLAMVLGAGVAGWLLLDWQQFRQRPLTRAGEVNLWLDSGTSFQGMVRQLESLGVTRLDWRWRLLGRLESPVLQAGEYRIEPGTSVMGLIETIEAGRVRKHRFTIVEGWTVSEMRAALTMDTRLRKVAADYSPERLMQQLGCPGCEPEGRFLPETYFFVRGSSDLALLERAYTAMEAALEEAWSDRDVGLPLDDAYELLVLASLIERETGKPAERDRIAGVFVRRLERGMRLQTDPTVMYGLGEDFDGRLRRVHLRTDHPWNTYTRHGLPPTPIALPGRASLLAAAHPAEGTALYFVSRGDGSHQFSDTLAEHNAAVDRYIRGRP</sequence>